<keyword evidence="2" id="KW-1185">Reference proteome</keyword>
<evidence type="ECO:0000313" key="2">
    <source>
        <dbReference type="Proteomes" id="UP000735302"/>
    </source>
</evidence>
<evidence type="ECO:0000313" key="1">
    <source>
        <dbReference type="EMBL" id="GFO01591.1"/>
    </source>
</evidence>
<gene>
    <name evidence="1" type="ORF">PoB_002809600</name>
</gene>
<dbReference type="AlphaFoldDB" id="A0AAV4A4M2"/>
<proteinExistence type="predicted"/>
<sequence>MYTSSKVTGQSSKSVFMATVSRRRISDSLALDTLGRVGPSGLDLTVIYEPDTPTGPGSAELRLSQLKYQFEKKIRRRELGTSR</sequence>
<dbReference type="Proteomes" id="UP000735302">
    <property type="component" value="Unassembled WGS sequence"/>
</dbReference>
<dbReference type="EMBL" id="BLXT01003477">
    <property type="protein sequence ID" value="GFO01591.1"/>
    <property type="molecule type" value="Genomic_DNA"/>
</dbReference>
<name>A0AAV4A4M2_9GAST</name>
<accession>A0AAV4A4M2</accession>
<comment type="caution">
    <text evidence="1">The sequence shown here is derived from an EMBL/GenBank/DDBJ whole genome shotgun (WGS) entry which is preliminary data.</text>
</comment>
<reference evidence="1 2" key="1">
    <citation type="journal article" date="2021" name="Elife">
        <title>Chloroplast acquisition without the gene transfer in kleptoplastic sea slugs, Plakobranchus ocellatus.</title>
        <authorList>
            <person name="Maeda T."/>
            <person name="Takahashi S."/>
            <person name="Yoshida T."/>
            <person name="Shimamura S."/>
            <person name="Takaki Y."/>
            <person name="Nagai Y."/>
            <person name="Toyoda A."/>
            <person name="Suzuki Y."/>
            <person name="Arimoto A."/>
            <person name="Ishii H."/>
            <person name="Satoh N."/>
            <person name="Nishiyama T."/>
            <person name="Hasebe M."/>
            <person name="Maruyama T."/>
            <person name="Minagawa J."/>
            <person name="Obokata J."/>
            <person name="Shigenobu S."/>
        </authorList>
    </citation>
    <scope>NUCLEOTIDE SEQUENCE [LARGE SCALE GENOMIC DNA]</scope>
</reference>
<protein>
    <submittedName>
        <fullName evidence="1">Uncharacterized protein</fullName>
    </submittedName>
</protein>
<organism evidence="1 2">
    <name type="scientific">Plakobranchus ocellatus</name>
    <dbReference type="NCBI Taxonomy" id="259542"/>
    <lineage>
        <taxon>Eukaryota</taxon>
        <taxon>Metazoa</taxon>
        <taxon>Spiralia</taxon>
        <taxon>Lophotrochozoa</taxon>
        <taxon>Mollusca</taxon>
        <taxon>Gastropoda</taxon>
        <taxon>Heterobranchia</taxon>
        <taxon>Euthyneura</taxon>
        <taxon>Panpulmonata</taxon>
        <taxon>Sacoglossa</taxon>
        <taxon>Placobranchoidea</taxon>
        <taxon>Plakobranchidae</taxon>
        <taxon>Plakobranchus</taxon>
    </lineage>
</organism>